<dbReference type="PRINTS" id="PR00364">
    <property type="entry name" value="DISEASERSIST"/>
</dbReference>
<feature type="domain" description="Disease resistance N-terminal" evidence="6">
    <location>
        <begin position="23"/>
        <end position="98"/>
    </location>
</feature>
<dbReference type="Gene3D" id="1.20.5.4130">
    <property type="match status" value="1"/>
</dbReference>
<dbReference type="InterPro" id="IPR002182">
    <property type="entry name" value="NB-ARC"/>
</dbReference>
<evidence type="ECO:0000259" key="9">
    <source>
        <dbReference type="Pfam" id="PF23598"/>
    </source>
</evidence>
<gene>
    <name evidence="10" type="ORF">RND81_12G126600</name>
</gene>
<dbReference type="EMBL" id="JBDFQZ010000012">
    <property type="protein sequence ID" value="KAK9672813.1"/>
    <property type="molecule type" value="Genomic_DNA"/>
</dbReference>
<evidence type="ECO:0000259" key="5">
    <source>
        <dbReference type="Pfam" id="PF00931"/>
    </source>
</evidence>
<dbReference type="PANTHER" id="PTHR36766">
    <property type="entry name" value="PLANT BROAD-SPECTRUM MILDEW RESISTANCE PROTEIN RPW8"/>
    <property type="match status" value="1"/>
</dbReference>
<evidence type="ECO:0000259" key="7">
    <source>
        <dbReference type="Pfam" id="PF23247"/>
    </source>
</evidence>
<dbReference type="SUPFAM" id="SSF52047">
    <property type="entry name" value="RNI-like"/>
    <property type="match status" value="1"/>
</dbReference>
<accession>A0AAW1H9T7</accession>
<dbReference type="SUPFAM" id="SSF52540">
    <property type="entry name" value="P-loop containing nucleoside triphosphate hydrolases"/>
    <property type="match status" value="1"/>
</dbReference>
<dbReference type="Gene3D" id="1.10.10.10">
    <property type="entry name" value="Winged helix-like DNA-binding domain superfamily/Winged helix DNA-binding domain"/>
    <property type="match status" value="1"/>
</dbReference>
<name>A0AAW1H9T7_SAPOF</name>
<dbReference type="Pfam" id="PF00931">
    <property type="entry name" value="NB-ARC"/>
    <property type="match status" value="1"/>
</dbReference>
<dbReference type="FunFam" id="1.10.10.10:FF:000322">
    <property type="entry name" value="Probable disease resistance protein At1g63360"/>
    <property type="match status" value="1"/>
</dbReference>
<dbReference type="Gene3D" id="3.40.50.300">
    <property type="entry name" value="P-loop containing nucleotide triphosphate hydrolases"/>
    <property type="match status" value="1"/>
</dbReference>
<evidence type="ECO:0000313" key="11">
    <source>
        <dbReference type="Proteomes" id="UP001443914"/>
    </source>
</evidence>
<dbReference type="SUPFAM" id="SSF52058">
    <property type="entry name" value="L domain-like"/>
    <property type="match status" value="1"/>
</dbReference>
<dbReference type="InterPro" id="IPR032675">
    <property type="entry name" value="LRR_dom_sf"/>
</dbReference>
<evidence type="ECO:0000256" key="1">
    <source>
        <dbReference type="ARBA" id="ARBA00022737"/>
    </source>
</evidence>
<dbReference type="GO" id="GO:0005524">
    <property type="term" value="F:ATP binding"/>
    <property type="evidence" value="ECO:0007669"/>
    <property type="project" value="UniProtKB-KW"/>
</dbReference>
<dbReference type="InterPro" id="IPR036388">
    <property type="entry name" value="WH-like_DNA-bd_sf"/>
</dbReference>
<feature type="domain" description="NB-ARC" evidence="5">
    <location>
        <begin position="171"/>
        <end position="348"/>
    </location>
</feature>
<evidence type="ECO:0000259" key="8">
    <source>
        <dbReference type="Pfam" id="PF23559"/>
    </source>
</evidence>
<dbReference type="AlphaFoldDB" id="A0AAW1H9T7"/>
<dbReference type="Pfam" id="PF23247">
    <property type="entry name" value="LRR_RPS2"/>
    <property type="match status" value="1"/>
</dbReference>
<dbReference type="Pfam" id="PF23559">
    <property type="entry name" value="WHD_DRP"/>
    <property type="match status" value="1"/>
</dbReference>
<feature type="domain" description="Disease resistance protein At4g27190-like leucine-rich repeats" evidence="7">
    <location>
        <begin position="982"/>
        <end position="1120"/>
    </location>
</feature>
<keyword evidence="4" id="KW-0067">ATP-binding</keyword>
<organism evidence="10 11">
    <name type="scientific">Saponaria officinalis</name>
    <name type="common">Common soapwort</name>
    <name type="synonym">Lychnis saponaria</name>
    <dbReference type="NCBI Taxonomy" id="3572"/>
    <lineage>
        <taxon>Eukaryota</taxon>
        <taxon>Viridiplantae</taxon>
        <taxon>Streptophyta</taxon>
        <taxon>Embryophyta</taxon>
        <taxon>Tracheophyta</taxon>
        <taxon>Spermatophyta</taxon>
        <taxon>Magnoliopsida</taxon>
        <taxon>eudicotyledons</taxon>
        <taxon>Gunneridae</taxon>
        <taxon>Pentapetalae</taxon>
        <taxon>Caryophyllales</taxon>
        <taxon>Caryophyllaceae</taxon>
        <taxon>Caryophylleae</taxon>
        <taxon>Saponaria</taxon>
    </lineage>
</organism>
<dbReference type="PANTHER" id="PTHR36766:SF35">
    <property type="entry name" value="DISEASE RESISTANCE PROTEIN RGA3"/>
    <property type="match status" value="1"/>
</dbReference>
<evidence type="ECO:0000256" key="4">
    <source>
        <dbReference type="ARBA" id="ARBA00022840"/>
    </source>
</evidence>
<evidence type="ECO:0000256" key="3">
    <source>
        <dbReference type="ARBA" id="ARBA00022821"/>
    </source>
</evidence>
<dbReference type="GO" id="GO:0051707">
    <property type="term" value="P:response to other organism"/>
    <property type="evidence" value="ECO:0007669"/>
    <property type="project" value="UniProtKB-ARBA"/>
</dbReference>
<dbReference type="Pfam" id="PF23598">
    <property type="entry name" value="LRR_14"/>
    <property type="match status" value="1"/>
</dbReference>
<feature type="domain" description="Disease resistance protein winged helix" evidence="8">
    <location>
        <begin position="429"/>
        <end position="501"/>
    </location>
</feature>
<dbReference type="InterPro" id="IPR041118">
    <property type="entry name" value="Rx_N"/>
</dbReference>
<dbReference type="GO" id="GO:0006952">
    <property type="term" value="P:defense response"/>
    <property type="evidence" value="ECO:0007669"/>
    <property type="project" value="UniProtKB-KW"/>
</dbReference>
<reference evidence="10" key="1">
    <citation type="submission" date="2024-03" db="EMBL/GenBank/DDBJ databases">
        <title>WGS assembly of Saponaria officinalis var. Norfolk2.</title>
        <authorList>
            <person name="Jenkins J."/>
            <person name="Shu S."/>
            <person name="Grimwood J."/>
            <person name="Barry K."/>
            <person name="Goodstein D."/>
            <person name="Schmutz J."/>
            <person name="Leebens-Mack J."/>
            <person name="Osbourn A."/>
        </authorList>
    </citation>
    <scope>NUCLEOTIDE SEQUENCE [LARGE SCALE GENOMIC DNA]</scope>
    <source>
        <strain evidence="10">JIC</strain>
    </source>
</reference>
<feature type="domain" description="Disease resistance R13L4/SHOC-2-like LRR" evidence="9">
    <location>
        <begin position="564"/>
        <end position="869"/>
    </location>
</feature>
<dbReference type="InterPro" id="IPR027417">
    <property type="entry name" value="P-loop_NTPase"/>
</dbReference>
<evidence type="ECO:0000259" key="6">
    <source>
        <dbReference type="Pfam" id="PF18052"/>
    </source>
</evidence>
<protein>
    <submittedName>
        <fullName evidence="10">Uncharacterized protein</fullName>
    </submittedName>
</protein>
<dbReference type="Proteomes" id="UP001443914">
    <property type="component" value="Unassembled WGS sequence"/>
</dbReference>
<proteinExistence type="predicted"/>
<comment type="caution">
    <text evidence="10">The sequence shown here is derived from an EMBL/GenBank/DDBJ whole genome shotgun (WGS) entry which is preliminary data.</text>
</comment>
<dbReference type="InterPro" id="IPR055414">
    <property type="entry name" value="LRR_R13L4/SHOC2-like"/>
</dbReference>
<dbReference type="GO" id="GO:0043531">
    <property type="term" value="F:ADP binding"/>
    <property type="evidence" value="ECO:0007669"/>
    <property type="project" value="InterPro"/>
</dbReference>
<keyword evidence="11" id="KW-1185">Reference proteome</keyword>
<keyword evidence="3" id="KW-0611">Plant defense</keyword>
<keyword evidence="1" id="KW-0677">Repeat</keyword>
<dbReference type="InterPro" id="IPR058922">
    <property type="entry name" value="WHD_DRP"/>
</dbReference>
<dbReference type="InterPro" id="IPR057135">
    <property type="entry name" value="At4g27190-like_LRR"/>
</dbReference>
<dbReference type="Gene3D" id="1.10.8.430">
    <property type="entry name" value="Helical domain of apoptotic protease-activating factors"/>
    <property type="match status" value="1"/>
</dbReference>
<evidence type="ECO:0000313" key="10">
    <source>
        <dbReference type="EMBL" id="KAK9672813.1"/>
    </source>
</evidence>
<dbReference type="Pfam" id="PF18052">
    <property type="entry name" value="Rx_N"/>
    <property type="match status" value="1"/>
</dbReference>
<keyword evidence="2" id="KW-0547">Nucleotide-binding</keyword>
<dbReference type="InterPro" id="IPR042197">
    <property type="entry name" value="Apaf_helical"/>
</dbReference>
<evidence type="ECO:0000256" key="2">
    <source>
        <dbReference type="ARBA" id="ARBA00022741"/>
    </source>
</evidence>
<dbReference type="Gene3D" id="3.80.10.10">
    <property type="entry name" value="Ribonuclease Inhibitor"/>
    <property type="match status" value="3"/>
</dbReference>
<sequence>MDIGTVLSAAQTLLAALQCSELKELWSMLGYKSELEKLEQTVFTIKAVLLDADSDKKVVSEEAKVYIGNLKEAVFEADDLFDKVATLAGQRGVEGNKLLKKVRFAVSHFKQLFLGDMSRKIKRASNKLDEIASNHKKFGFSSDVLYDHASSKYRREESCSHAYSPTIIGREADVENIVRLLIESDFQEHVSFLTIVGVGGLGKTTLAQLVLKDERISRHFPTILWAGVSDHDRIAERLNLLDILGNVLESATGKRPVIGSSLDNVQRRLRAQLAGKRFLLVLDDVWSENRNELIRLAGFLTGGLCGSQVLVTSRSQETARLIGSGRPYVLQGLSEEQSWELFTSVAFEGGNPPDEFVQIGQEIVKWCTNVPFVISVVGSYLYGQRMSKWESLRRSGPGIIDDDSIRSVLKLSYNHLKTPLRSCFSHCALFPRNFEIHKETLIGLWMAQGYVLPSDNGHSIDDVAEDYFSTLVRRFFFHDAKKDEYGEIISFKVHDLMYDIAKEVSAKEICEVNPNTPRDTKAVRHFAVKGHEFMNNSTTKTRIRTYLQVCRIGGRLVLDKLLANSPSLRTLDLRGAKIEILPNSIGNLLHLRYLDLSFNEKMKVLPKTITKLHNLQTLNLIQCKGLKVLPTDLSKLVNLRVFDVMDCFLPMYMPQNFGKLTFLHKLDRFGMGDLNPSNGKRFDQLDDLKALVNLKGSIGLQIRSSPSAPYQAQGGAYLSTLEHLSGVEIWYARSVFPEEKRFKEDVVAKVEDEEATFEYEEAILEDLQPHSNLKYLRLVEYRGKKLPTWACEHNLARFLPNLVKIELQKCVGLHYLPYLGLLRKLKTLRLEILPNMEYLTNDVPSVALVPGSSTESSSLFPCLEHLYLEDLPKLKGWWPISQAGDDNSQVSPPCLPQLRGLWIYQCPEMASIPLCPLVDDLRICDKYRSLELKALNRNISQKVLPSSSSVTDSKPCPKEMRLSTGNVELLKLVPRGNLQCLKEMRIESDYKLRSLSEVEYLFKTCLSSLELLEIWRCPKLESLSGGLEHLTALQKLHIRKTAELLHADTSDNNGGVPWSCIAQTLQSLKLEDLPQLANLPGGMHRLTSLESLSIVDCKGLASMPKWMPKLSSLRKLEVKRSCTELKERCQDQTGEDWLNIQHICDISITEE</sequence>